<evidence type="ECO:0000256" key="6">
    <source>
        <dbReference type="PROSITE-ProRule" id="PRU00259"/>
    </source>
</evidence>
<evidence type="ECO:0000256" key="8">
    <source>
        <dbReference type="SAM" id="SignalP"/>
    </source>
</evidence>
<feature type="compositionally biased region" description="Polar residues" evidence="7">
    <location>
        <begin position="217"/>
        <end position="229"/>
    </location>
</feature>
<evidence type="ECO:0000256" key="7">
    <source>
        <dbReference type="SAM" id="MobiDB-lite"/>
    </source>
</evidence>
<dbReference type="OMA" id="EENYQQC"/>
<dbReference type="GO" id="GO:0098609">
    <property type="term" value="P:cell-cell adhesion"/>
    <property type="evidence" value="ECO:0007669"/>
    <property type="project" value="InterPro"/>
</dbReference>
<evidence type="ECO:0000256" key="4">
    <source>
        <dbReference type="ARBA" id="ARBA00022889"/>
    </source>
</evidence>
<feature type="region of interest" description="Disordered" evidence="7">
    <location>
        <begin position="108"/>
        <end position="143"/>
    </location>
</feature>
<dbReference type="PROSITE" id="PS50176">
    <property type="entry name" value="ARM_REPEAT"/>
    <property type="match status" value="1"/>
</dbReference>
<dbReference type="GO" id="GO:0005737">
    <property type="term" value="C:cytoplasm"/>
    <property type="evidence" value="ECO:0007669"/>
    <property type="project" value="TreeGrafter"/>
</dbReference>
<dbReference type="PANTHER" id="PTHR10372">
    <property type="entry name" value="PLAKOPHILLIN-RELATED"/>
    <property type="match status" value="1"/>
</dbReference>
<keyword evidence="8" id="KW-0732">Signal</keyword>
<dbReference type="InterPro" id="IPR016024">
    <property type="entry name" value="ARM-type_fold"/>
</dbReference>
<dbReference type="InterPro" id="IPR000225">
    <property type="entry name" value="Armadillo"/>
</dbReference>
<dbReference type="Proteomes" id="UP000472276">
    <property type="component" value="Unassembled WGS sequence"/>
</dbReference>
<feature type="repeat" description="ARM" evidence="6">
    <location>
        <begin position="382"/>
        <end position="424"/>
    </location>
</feature>
<keyword evidence="5" id="KW-0965">Cell junction</keyword>
<organism evidence="9 10">
    <name type="scientific">Oreochromis aureus</name>
    <name type="common">Israeli tilapia</name>
    <name type="synonym">Chromis aureus</name>
    <dbReference type="NCBI Taxonomy" id="47969"/>
    <lineage>
        <taxon>Eukaryota</taxon>
        <taxon>Metazoa</taxon>
        <taxon>Chordata</taxon>
        <taxon>Craniata</taxon>
        <taxon>Vertebrata</taxon>
        <taxon>Euteleostomi</taxon>
        <taxon>Actinopterygii</taxon>
        <taxon>Neopterygii</taxon>
        <taxon>Teleostei</taxon>
        <taxon>Neoteleostei</taxon>
        <taxon>Acanthomorphata</taxon>
        <taxon>Ovalentaria</taxon>
        <taxon>Cichlomorphae</taxon>
        <taxon>Cichliformes</taxon>
        <taxon>Cichlidae</taxon>
        <taxon>African cichlids</taxon>
        <taxon>Pseudocrenilabrinae</taxon>
        <taxon>Oreochromini</taxon>
        <taxon>Oreochromis</taxon>
    </lineage>
</organism>
<gene>
    <name evidence="9" type="primary">PKP1</name>
</gene>
<evidence type="ECO:0008006" key="11">
    <source>
        <dbReference type="Google" id="ProtNLM"/>
    </source>
</evidence>
<reference evidence="9" key="2">
    <citation type="submission" date="2025-09" db="UniProtKB">
        <authorList>
            <consortium name="Ensembl"/>
        </authorList>
    </citation>
    <scope>IDENTIFICATION</scope>
</reference>
<evidence type="ECO:0000256" key="2">
    <source>
        <dbReference type="ARBA" id="ARBA00005462"/>
    </source>
</evidence>
<keyword evidence="4" id="KW-0130">Cell adhesion</keyword>
<dbReference type="SMART" id="SM00185">
    <property type="entry name" value="ARM"/>
    <property type="match status" value="7"/>
</dbReference>
<evidence type="ECO:0000313" key="10">
    <source>
        <dbReference type="Proteomes" id="UP000472276"/>
    </source>
</evidence>
<accession>A0A668TNE1</accession>
<dbReference type="Ensembl" id="ENSOABT00000029638.2">
    <property type="protein sequence ID" value="ENSOABP00000028829.2"/>
    <property type="gene ID" value="ENSOABG00000013442.2"/>
</dbReference>
<keyword evidence="10" id="KW-1185">Reference proteome</keyword>
<feature type="compositionally biased region" description="Basic residues" evidence="7">
    <location>
        <begin position="155"/>
        <end position="166"/>
    </location>
</feature>
<evidence type="ECO:0000313" key="9">
    <source>
        <dbReference type="Ensembl" id="ENSOABP00000028829.2"/>
    </source>
</evidence>
<feature type="signal peptide" evidence="8">
    <location>
        <begin position="1"/>
        <end position="20"/>
    </location>
</feature>
<dbReference type="InterPro" id="IPR011989">
    <property type="entry name" value="ARM-like"/>
</dbReference>
<protein>
    <recommendedName>
        <fullName evidence="11">Plakophilin 1</fullName>
    </recommendedName>
</protein>
<feature type="region of interest" description="Disordered" evidence="7">
    <location>
        <begin position="155"/>
        <end position="229"/>
    </location>
</feature>
<sequence>MVVCLVFNSVFSILRRATLALFPPCMYTEYCAVEFLPFWAPPFTPHLSVNSPDGARFRGWSYTATAPRTTTTHLHTWHGRYSCRCTFYFSSGPALLWKPVQSIRSQEGRRVGKMMAPEPLRSATTMGGAEDTSLALPSDNKLRLGQQRVLDQVHSIKRSKSKHGKSVRAPSPTSPPLQSFTKQTDFASFKYSPSKANGNFHRSKSTMSAGTMKETSRTLSTRNSGGRYMSTSGVWEEQINASTWPKSPNGIKPSKSDPALAPPFSPAAGPSMRIKGQMAQGQSTFQTRTNRHSVSSGTNGNAITSSQSRIVRMPSTQSQNEGKMGTMKMENKSMMNIPDPTLKEAVEFLSSSEESYQQWGATFIQHTTYTDESAKSEVFQLGGIPTLVTLLRSGNPQVCQVAAGALRNLAFKNQNNKLEVQRCGGIAKALQLLKETDSTETQKQITGLLWNLSSANELKQELTATALPALTQHVVVPYTSLSDTGPSSYIDPSVFNCATGCLRNLSSGKDGQRQTMRSCPGLIDSLMSYMKSCVAEENPDDSSLENCACILHNLSYKLEQESSGSFSNYNPSRDAQPEKSPTIGCFSPKSSKAQKTFSFDTVDASPPSGVKWLSHPNAIDTYLSLLESSENKATLEACCGALQNLTATKGNASDAVSQILVSKSRDLSQFGPLLKPSNPKLQNTALSLLGNMSRTSSVQGTMAKQILPQLGELLQGGPSKFGNSDESIAAACLTVVRLMSANSDTSKKVITNPVIQSLTDLSENKKLTKGSNAASLLLYSIWQDKNLQSAMKKMGLTKSAFINDNITKVVSQLEGQ</sequence>
<evidence type="ECO:0000256" key="1">
    <source>
        <dbReference type="ARBA" id="ARBA00004282"/>
    </source>
</evidence>
<evidence type="ECO:0000256" key="3">
    <source>
        <dbReference type="ARBA" id="ARBA00022737"/>
    </source>
</evidence>
<dbReference type="GO" id="GO:0005912">
    <property type="term" value="C:adherens junction"/>
    <property type="evidence" value="ECO:0007669"/>
    <property type="project" value="TreeGrafter"/>
</dbReference>
<evidence type="ECO:0000256" key="5">
    <source>
        <dbReference type="ARBA" id="ARBA00022949"/>
    </source>
</evidence>
<feature type="chain" id="PRO_5044211234" description="Plakophilin 1" evidence="8">
    <location>
        <begin position="21"/>
        <end position="816"/>
    </location>
</feature>
<reference evidence="9" key="1">
    <citation type="submission" date="2025-08" db="UniProtKB">
        <authorList>
            <consortium name="Ensembl"/>
        </authorList>
    </citation>
    <scope>IDENTIFICATION</scope>
</reference>
<dbReference type="Pfam" id="PF00514">
    <property type="entry name" value="Arm"/>
    <property type="match status" value="3"/>
</dbReference>
<dbReference type="AlphaFoldDB" id="A0A668TNE1"/>
<dbReference type="InterPro" id="IPR028435">
    <property type="entry name" value="Plakophilin/d_Catenin"/>
</dbReference>
<dbReference type="PANTHER" id="PTHR10372:SF3">
    <property type="entry name" value="PLAKOPHILIN-1"/>
    <property type="match status" value="1"/>
</dbReference>
<dbReference type="GO" id="GO:0005634">
    <property type="term" value="C:nucleus"/>
    <property type="evidence" value="ECO:0007669"/>
    <property type="project" value="TreeGrafter"/>
</dbReference>
<keyword evidence="3" id="KW-0677">Repeat</keyword>
<proteinExistence type="inferred from homology"/>
<dbReference type="GO" id="GO:0005886">
    <property type="term" value="C:plasma membrane"/>
    <property type="evidence" value="ECO:0007669"/>
    <property type="project" value="TreeGrafter"/>
</dbReference>
<dbReference type="Gene3D" id="1.25.10.10">
    <property type="entry name" value="Leucine-rich Repeat Variant"/>
    <property type="match status" value="1"/>
</dbReference>
<comment type="subcellular location">
    <subcellularLocation>
        <location evidence="1">Cell junction</location>
    </subcellularLocation>
</comment>
<name>A0A668TNE1_OREAU</name>
<dbReference type="SUPFAM" id="SSF48371">
    <property type="entry name" value="ARM repeat"/>
    <property type="match status" value="1"/>
</dbReference>
<comment type="similarity">
    <text evidence="2">Belongs to the beta-catenin family.</text>
</comment>
<feature type="compositionally biased region" description="Polar residues" evidence="7">
    <location>
        <begin position="176"/>
        <end position="186"/>
    </location>
</feature>